<dbReference type="PROSITE" id="PS51910">
    <property type="entry name" value="GH18_2"/>
    <property type="match status" value="1"/>
</dbReference>
<dbReference type="Gene3D" id="3.20.20.80">
    <property type="entry name" value="Glycosidases"/>
    <property type="match status" value="1"/>
</dbReference>
<gene>
    <name evidence="7" type="ORF">CTOB1V02_LOCUS2552</name>
</gene>
<dbReference type="InterPro" id="IPR002557">
    <property type="entry name" value="Chitin-bd_dom"/>
</dbReference>
<dbReference type="InterPro" id="IPR051940">
    <property type="entry name" value="Chitin_bind-dev_reg"/>
</dbReference>
<dbReference type="GO" id="GO:0005975">
    <property type="term" value="P:carbohydrate metabolic process"/>
    <property type="evidence" value="ECO:0007669"/>
    <property type="project" value="InterPro"/>
</dbReference>
<evidence type="ECO:0000256" key="6">
    <source>
        <dbReference type="SAM" id="MobiDB-lite"/>
    </source>
</evidence>
<accession>A0A7R8ZHK3</accession>
<dbReference type="Gene3D" id="2.170.140.10">
    <property type="entry name" value="Chitin binding domain"/>
    <property type="match status" value="1"/>
</dbReference>
<evidence type="ECO:0000313" key="7">
    <source>
        <dbReference type="EMBL" id="CAD7224595.1"/>
    </source>
</evidence>
<feature type="compositionally biased region" description="Low complexity" evidence="6">
    <location>
        <begin position="83"/>
        <end position="135"/>
    </location>
</feature>
<feature type="region of interest" description="Disordered" evidence="6">
    <location>
        <begin position="320"/>
        <end position="339"/>
    </location>
</feature>
<dbReference type="PANTHER" id="PTHR23301">
    <property type="entry name" value="CHITIN BINDING PERITROPHIN-A"/>
    <property type="match status" value="1"/>
</dbReference>
<dbReference type="Pfam" id="PF01607">
    <property type="entry name" value="CBM_14"/>
    <property type="match status" value="1"/>
</dbReference>
<protein>
    <submittedName>
        <fullName evidence="7">Uncharacterized protein</fullName>
    </submittedName>
</protein>
<dbReference type="SUPFAM" id="SSF51445">
    <property type="entry name" value="(Trans)glycosidases"/>
    <property type="match status" value="1"/>
</dbReference>
<sequence>MPTFRSPSNAFPPHLSASQGYGGAMVWAIDMDDFRGVCEHEGPYEKSPLLNILHEHMKSYVVPTAPATTTAKVHWWETTTAATTPSTTAASTSAATSDTSTSPSTTEMTSTAAEASSTTDESSLTTTEPSSATTDGRPHEAQHTKPHVQQLPEPQNEQGAGGDVPAPEKCEEGEFYADEEECEKYKRCVFGAYVSFSCQLGTVWDQEMTSCIHPHDSQRGSCNPSDRIMAESEARQVVHDENSATEESVGLIQGWFQQFRPRPVIGHLLPAEFDQLDIADEAAPPPHRIGSFQFQHPRPLLHAFHRPFPHMVDDEEVEKVLRDLPKDEQTKESSGKTKL</sequence>
<dbReference type="GO" id="GO:0005576">
    <property type="term" value="C:extracellular region"/>
    <property type="evidence" value="ECO:0007669"/>
    <property type="project" value="InterPro"/>
</dbReference>
<name>A0A7R8ZHK3_9CRUS</name>
<proteinExistence type="predicted"/>
<dbReference type="OrthoDB" id="6020543at2759"/>
<dbReference type="PROSITE" id="PS50940">
    <property type="entry name" value="CHIT_BIND_II"/>
    <property type="match status" value="1"/>
</dbReference>
<evidence type="ECO:0000256" key="2">
    <source>
        <dbReference type="ARBA" id="ARBA00022729"/>
    </source>
</evidence>
<evidence type="ECO:0000256" key="4">
    <source>
        <dbReference type="ARBA" id="ARBA00023157"/>
    </source>
</evidence>
<keyword evidence="4" id="KW-1015">Disulfide bond</keyword>
<organism evidence="7">
    <name type="scientific">Cyprideis torosa</name>
    <dbReference type="NCBI Taxonomy" id="163714"/>
    <lineage>
        <taxon>Eukaryota</taxon>
        <taxon>Metazoa</taxon>
        <taxon>Ecdysozoa</taxon>
        <taxon>Arthropoda</taxon>
        <taxon>Crustacea</taxon>
        <taxon>Oligostraca</taxon>
        <taxon>Ostracoda</taxon>
        <taxon>Podocopa</taxon>
        <taxon>Podocopida</taxon>
        <taxon>Cytherocopina</taxon>
        <taxon>Cytheroidea</taxon>
        <taxon>Cytherideidae</taxon>
        <taxon>Cyprideis</taxon>
    </lineage>
</organism>
<reference evidence="7" key="1">
    <citation type="submission" date="2020-11" db="EMBL/GenBank/DDBJ databases">
        <authorList>
            <person name="Tran Van P."/>
        </authorList>
    </citation>
    <scope>NUCLEOTIDE SEQUENCE</scope>
</reference>
<feature type="region of interest" description="Disordered" evidence="6">
    <location>
        <begin position="83"/>
        <end position="169"/>
    </location>
</feature>
<keyword evidence="1" id="KW-0147">Chitin-binding</keyword>
<dbReference type="InterPro" id="IPR036508">
    <property type="entry name" value="Chitin-bd_dom_sf"/>
</dbReference>
<dbReference type="AlphaFoldDB" id="A0A7R8ZHK3"/>
<dbReference type="SMART" id="SM00494">
    <property type="entry name" value="ChtBD2"/>
    <property type="match status" value="1"/>
</dbReference>
<evidence type="ECO:0000256" key="1">
    <source>
        <dbReference type="ARBA" id="ARBA00022669"/>
    </source>
</evidence>
<keyword evidence="2" id="KW-0732">Signal</keyword>
<dbReference type="EMBL" id="OB660404">
    <property type="protein sequence ID" value="CAD7224595.1"/>
    <property type="molecule type" value="Genomic_DNA"/>
</dbReference>
<dbReference type="SUPFAM" id="SSF57625">
    <property type="entry name" value="Invertebrate chitin-binding proteins"/>
    <property type="match status" value="1"/>
</dbReference>
<dbReference type="InterPro" id="IPR001223">
    <property type="entry name" value="Glyco_hydro18_cat"/>
</dbReference>
<keyword evidence="5" id="KW-0325">Glycoprotein</keyword>
<dbReference type="GO" id="GO:0008061">
    <property type="term" value="F:chitin binding"/>
    <property type="evidence" value="ECO:0007669"/>
    <property type="project" value="UniProtKB-KW"/>
</dbReference>
<evidence type="ECO:0000256" key="3">
    <source>
        <dbReference type="ARBA" id="ARBA00022737"/>
    </source>
</evidence>
<dbReference type="PANTHER" id="PTHR23301:SF0">
    <property type="entry name" value="CHITIN-BINDING TYPE-2 DOMAIN-CONTAINING PROTEIN-RELATED"/>
    <property type="match status" value="1"/>
</dbReference>
<keyword evidence="3" id="KW-0677">Repeat</keyword>
<evidence type="ECO:0000256" key="5">
    <source>
        <dbReference type="ARBA" id="ARBA00023180"/>
    </source>
</evidence>
<dbReference type="InterPro" id="IPR017853">
    <property type="entry name" value="GH"/>
</dbReference>